<protein>
    <submittedName>
        <fullName evidence="3">Uncharacterized protein</fullName>
    </submittedName>
</protein>
<evidence type="ECO:0000256" key="2">
    <source>
        <dbReference type="SAM" id="Phobius"/>
    </source>
</evidence>
<feature type="region of interest" description="Disordered" evidence="1">
    <location>
        <begin position="1"/>
        <end position="111"/>
    </location>
</feature>
<feature type="transmembrane region" description="Helical" evidence="2">
    <location>
        <begin position="121"/>
        <end position="140"/>
    </location>
</feature>
<accession>A0A7W8QPK0</accession>
<gene>
    <name evidence="3" type="ORF">HDA36_004188</name>
</gene>
<evidence type="ECO:0000313" key="4">
    <source>
        <dbReference type="Proteomes" id="UP000572635"/>
    </source>
</evidence>
<keyword evidence="2" id="KW-1133">Transmembrane helix</keyword>
<organism evidence="3 4">
    <name type="scientific">Nocardiopsis composta</name>
    <dbReference type="NCBI Taxonomy" id="157465"/>
    <lineage>
        <taxon>Bacteria</taxon>
        <taxon>Bacillati</taxon>
        <taxon>Actinomycetota</taxon>
        <taxon>Actinomycetes</taxon>
        <taxon>Streptosporangiales</taxon>
        <taxon>Nocardiopsidaceae</taxon>
        <taxon>Nocardiopsis</taxon>
    </lineage>
</organism>
<reference evidence="3 4" key="1">
    <citation type="submission" date="2020-08" db="EMBL/GenBank/DDBJ databases">
        <title>Sequencing the genomes of 1000 actinobacteria strains.</title>
        <authorList>
            <person name="Klenk H.-P."/>
        </authorList>
    </citation>
    <scope>NUCLEOTIDE SEQUENCE [LARGE SCALE GENOMIC DNA]</scope>
    <source>
        <strain evidence="3 4">DSM 44551</strain>
    </source>
</reference>
<dbReference type="EMBL" id="JACHDB010000001">
    <property type="protein sequence ID" value="MBB5434104.1"/>
    <property type="molecule type" value="Genomic_DNA"/>
</dbReference>
<keyword evidence="4" id="KW-1185">Reference proteome</keyword>
<evidence type="ECO:0000256" key="1">
    <source>
        <dbReference type="SAM" id="MobiDB-lite"/>
    </source>
</evidence>
<feature type="compositionally biased region" description="Basic residues" evidence="1">
    <location>
        <begin position="29"/>
        <end position="41"/>
    </location>
</feature>
<dbReference type="Proteomes" id="UP000572635">
    <property type="component" value="Unassembled WGS sequence"/>
</dbReference>
<name>A0A7W8QPK0_9ACTN</name>
<comment type="caution">
    <text evidence="3">The sequence shown here is derived from an EMBL/GenBank/DDBJ whole genome shotgun (WGS) entry which is preliminary data.</text>
</comment>
<dbReference type="RefSeq" id="WP_184394429.1">
    <property type="nucleotide sequence ID" value="NZ_BAAAJD010000052.1"/>
</dbReference>
<dbReference type="AlphaFoldDB" id="A0A7W8QPK0"/>
<keyword evidence="2" id="KW-0472">Membrane</keyword>
<keyword evidence="2" id="KW-0812">Transmembrane</keyword>
<evidence type="ECO:0000313" key="3">
    <source>
        <dbReference type="EMBL" id="MBB5434104.1"/>
    </source>
</evidence>
<proteinExistence type="predicted"/>
<sequence length="141" mass="15335">MNTPPPRTSTGHTSTPLDPRVRAVLTAPRGHRFSRPRRYVRLRPASAPDRPAVLRATTQTPPWPARLHTGLTPDHHGTGTAPHVRPSPAVPGRAGGSRTRTRRPCAPRRWTGPRSVDCETASYSCTVLVLLFAAYLIGLLG</sequence>